<dbReference type="InterPro" id="IPR023612">
    <property type="entry name" value="Peptidase_M4"/>
</dbReference>
<comment type="similarity">
    <text evidence="1 8">Belongs to the peptidase M4 family.</text>
</comment>
<evidence type="ECO:0000256" key="3">
    <source>
        <dbReference type="ARBA" id="ARBA00022723"/>
    </source>
</evidence>
<dbReference type="EC" id="3.4.24.-" evidence="8"/>
<keyword evidence="2 8" id="KW-0645">Protease</keyword>
<sequence length="348" mass="38564">MRPPRPVCGILPPFILEKLTEADNPHVREAAHNTLAVDADFRQNRIETPSLVSPAAPTEFVLDRTLYDTHHTLALPGDLVRREGGDPSLDGTVNRAYESLGLTFTLYKEAYARHSIDDANLPLDSTVHYRRRFNNAFWDGERMVFGDGDAVVFNDFTISVDIIGHELTHGVTQYTAGLVYQDQSGALNESISDVFGSLVKQYDRHQTADQADWLIGAGLFTPQVRGQALRSMREPGTGFDDPMLGGKDPQPSHMTHYVEGDADNGGVHINSGIPNHAFYLTAVAIGGFAWERAGRIWYETLTSGRLSENCDFQEFAQATRDTAERLYGTRLELESVVKAWSDVGLSVH</sequence>
<dbReference type="SUPFAM" id="SSF55486">
    <property type="entry name" value="Metalloproteases ('zincins'), catalytic domain"/>
    <property type="match status" value="1"/>
</dbReference>
<keyword evidence="6 8" id="KW-0482">Metalloprotease</keyword>
<dbReference type="GO" id="GO:0046872">
    <property type="term" value="F:metal ion binding"/>
    <property type="evidence" value="ECO:0007669"/>
    <property type="project" value="UniProtKB-UniRule"/>
</dbReference>
<evidence type="ECO:0000256" key="2">
    <source>
        <dbReference type="ARBA" id="ARBA00022670"/>
    </source>
</evidence>
<feature type="domain" description="Peptidase M4" evidence="9">
    <location>
        <begin position="96"/>
        <end position="173"/>
    </location>
</feature>
<dbReference type="InterPro" id="IPR052759">
    <property type="entry name" value="Metalloprotease_M4"/>
</dbReference>
<dbReference type="Pfam" id="PF02868">
    <property type="entry name" value="Peptidase_M4_C"/>
    <property type="match status" value="1"/>
</dbReference>
<keyword evidence="4 8" id="KW-0378">Hydrolase</keyword>
<comment type="subcellular location">
    <subcellularLocation>
        <location evidence="8">Secreted</location>
    </subcellularLocation>
</comment>
<evidence type="ECO:0000256" key="4">
    <source>
        <dbReference type="ARBA" id="ARBA00022801"/>
    </source>
</evidence>
<evidence type="ECO:0000313" key="11">
    <source>
        <dbReference type="EMBL" id="KUN75886.1"/>
    </source>
</evidence>
<evidence type="ECO:0000256" key="5">
    <source>
        <dbReference type="ARBA" id="ARBA00022833"/>
    </source>
</evidence>
<dbReference type="PANTHER" id="PTHR43579:SF1">
    <property type="entry name" value="NEUTRAL METALLOPROTEINASE"/>
    <property type="match status" value="1"/>
</dbReference>
<dbReference type="Gene3D" id="3.10.170.10">
    <property type="match status" value="1"/>
</dbReference>
<dbReference type="InterPro" id="IPR027268">
    <property type="entry name" value="Peptidase_M4/M1_CTD_sf"/>
</dbReference>
<evidence type="ECO:0000313" key="12">
    <source>
        <dbReference type="Proteomes" id="UP000052982"/>
    </source>
</evidence>
<keyword evidence="12" id="KW-1185">Reference proteome</keyword>
<organism evidence="11 12">
    <name type="scientific">Streptomyces griseoruber</name>
    <dbReference type="NCBI Taxonomy" id="1943"/>
    <lineage>
        <taxon>Bacteria</taxon>
        <taxon>Bacillati</taxon>
        <taxon>Actinomycetota</taxon>
        <taxon>Actinomycetes</taxon>
        <taxon>Kitasatosporales</taxon>
        <taxon>Streptomycetaceae</taxon>
        <taxon>Streptomyces</taxon>
    </lineage>
</organism>
<feature type="domain" description="Peptidase M4 C-terminal" evidence="10">
    <location>
        <begin position="176"/>
        <end position="344"/>
    </location>
</feature>
<dbReference type="STRING" id="1943.AQJ64_40080"/>
<dbReference type="GO" id="GO:0004222">
    <property type="term" value="F:metalloendopeptidase activity"/>
    <property type="evidence" value="ECO:0007669"/>
    <property type="project" value="UniProtKB-UniRule"/>
</dbReference>
<evidence type="ECO:0000256" key="7">
    <source>
        <dbReference type="PIRSR" id="PIRSR623612-1"/>
    </source>
</evidence>
<evidence type="ECO:0000256" key="6">
    <source>
        <dbReference type="ARBA" id="ARBA00023049"/>
    </source>
</evidence>
<evidence type="ECO:0000259" key="9">
    <source>
        <dbReference type="Pfam" id="PF01447"/>
    </source>
</evidence>
<evidence type="ECO:0000256" key="8">
    <source>
        <dbReference type="RuleBase" id="RU366073"/>
    </source>
</evidence>
<keyword evidence="5 8" id="KW-0862">Zinc</keyword>
<dbReference type="OrthoDB" id="291295at2"/>
<accession>A0A117R7T1</accession>
<keyword evidence="3" id="KW-0479">Metal-binding</keyword>
<proteinExistence type="inferred from homology"/>
<dbReference type="Gene3D" id="1.10.390.10">
    <property type="entry name" value="Neutral Protease Domain 2"/>
    <property type="match status" value="1"/>
</dbReference>
<dbReference type="EMBL" id="LMWW01000072">
    <property type="protein sequence ID" value="KUN75886.1"/>
    <property type="molecule type" value="Genomic_DNA"/>
</dbReference>
<dbReference type="CDD" id="cd09597">
    <property type="entry name" value="M4_TLP"/>
    <property type="match status" value="1"/>
</dbReference>
<reference evidence="11 12" key="1">
    <citation type="submission" date="2015-10" db="EMBL/GenBank/DDBJ databases">
        <title>Draft genome sequence of Streptomyces griseoruber DSM 40281, type strain for the species Streptomyces griseoruber.</title>
        <authorList>
            <person name="Ruckert C."/>
            <person name="Winkler A."/>
            <person name="Kalinowski J."/>
            <person name="Kampfer P."/>
            <person name="Glaeser S."/>
        </authorList>
    </citation>
    <scope>NUCLEOTIDE SEQUENCE [LARGE SCALE GENOMIC DNA]</scope>
    <source>
        <strain evidence="11 12">DSM 40281</strain>
    </source>
</reference>
<protein>
    <recommendedName>
        <fullName evidence="8">Neutral metalloproteinase</fullName>
        <ecNumber evidence="8">3.4.24.-</ecNumber>
    </recommendedName>
</protein>
<dbReference type="GO" id="GO:0006508">
    <property type="term" value="P:proteolysis"/>
    <property type="evidence" value="ECO:0007669"/>
    <property type="project" value="UniProtKB-KW"/>
</dbReference>
<dbReference type="PRINTS" id="PR00730">
    <property type="entry name" value="THERMOLYSIN"/>
</dbReference>
<feature type="active site" description="Proton donor" evidence="7">
    <location>
        <position position="268"/>
    </location>
</feature>
<gene>
    <name evidence="11" type="ORF">AQJ64_40080</name>
</gene>
<evidence type="ECO:0000259" key="10">
    <source>
        <dbReference type="Pfam" id="PF02868"/>
    </source>
</evidence>
<dbReference type="Pfam" id="PF01447">
    <property type="entry name" value="Peptidase_M4"/>
    <property type="match status" value="1"/>
</dbReference>
<dbReference type="InterPro" id="IPR001570">
    <property type="entry name" value="Peptidase_M4_C_domain"/>
</dbReference>
<comment type="function">
    <text evidence="8">Extracellular zinc metalloprotease.</text>
</comment>
<evidence type="ECO:0000256" key="1">
    <source>
        <dbReference type="ARBA" id="ARBA00009388"/>
    </source>
</evidence>
<dbReference type="GO" id="GO:0005576">
    <property type="term" value="C:extracellular region"/>
    <property type="evidence" value="ECO:0007669"/>
    <property type="project" value="UniProtKB-SubCell"/>
</dbReference>
<dbReference type="Proteomes" id="UP000052982">
    <property type="component" value="Unassembled WGS sequence"/>
</dbReference>
<comment type="caution">
    <text evidence="11">The sequence shown here is derived from an EMBL/GenBank/DDBJ whole genome shotgun (WGS) entry which is preliminary data.</text>
</comment>
<comment type="cofactor">
    <cofactor evidence="8">
        <name>Zn(2+)</name>
        <dbReference type="ChEBI" id="CHEBI:29105"/>
    </cofactor>
</comment>
<dbReference type="AlphaFoldDB" id="A0A117R7T1"/>
<dbReference type="InterPro" id="IPR013856">
    <property type="entry name" value="Peptidase_M4_domain"/>
</dbReference>
<keyword evidence="8" id="KW-0964">Secreted</keyword>
<name>A0A117R7T1_9ACTN</name>
<feature type="active site" evidence="7">
    <location>
        <position position="166"/>
    </location>
</feature>
<dbReference type="RefSeq" id="WP_055637917.1">
    <property type="nucleotide sequence ID" value="NZ_JBIRRP010000005.1"/>
</dbReference>
<dbReference type="PANTHER" id="PTHR43579">
    <property type="match status" value="1"/>
</dbReference>